<feature type="region of interest" description="Disordered" evidence="1">
    <location>
        <begin position="209"/>
        <end position="240"/>
    </location>
</feature>
<keyword evidence="4" id="KW-1185">Reference proteome</keyword>
<sequence length="326" mass="35626">MRNLFLFLSFGIIMLQARAQSPEMAKATVRYKFSHLRDTTQKDKPYTENMILFLGQTASAYKSYDRKLQDALMKKQVEQQMAEQKGSGNVNIKVTGGRPITRSEIYQFPAQKKMMRKENLITPYLIEEPMPTIDWKITTDTATFGTLLCQKATGHFGGRDYTAWFCPDLPFRAGPWKLNGLPGLIVEAYDTNKEVEFKFDGMEQVVASEKPADAANTPPPPPNPDGAVIRISGPDDNQDPNLIALPANAVRTSQKEFDKLQAAMRKDPQAFMAAMGGSAGNAGNIARSAPGGSAGSGPVGQIRSVSVNVGGAPSVINNPLELPEKK</sequence>
<organism evidence="3 4">
    <name type="scientific">Mucilaginibacter pedocola</name>
    <dbReference type="NCBI Taxonomy" id="1792845"/>
    <lineage>
        <taxon>Bacteria</taxon>
        <taxon>Pseudomonadati</taxon>
        <taxon>Bacteroidota</taxon>
        <taxon>Sphingobacteriia</taxon>
        <taxon>Sphingobacteriales</taxon>
        <taxon>Sphingobacteriaceae</taxon>
        <taxon>Mucilaginibacter</taxon>
    </lineage>
</organism>
<dbReference type="Pfam" id="PF09697">
    <property type="entry name" value="Porph_ging"/>
    <property type="match status" value="1"/>
</dbReference>
<evidence type="ECO:0008006" key="5">
    <source>
        <dbReference type="Google" id="ProtNLM"/>
    </source>
</evidence>
<evidence type="ECO:0000313" key="4">
    <source>
        <dbReference type="Proteomes" id="UP000189739"/>
    </source>
</evidence>
<dbReference type="OrthoDB" id="1440774at2"/>
<evidence type="ECO:0000313" key="3">
    <source>
        <dbReference type="EMBL" id="OOQ59159.1"/>
    </source>
</evidence>
<dbReference type="AlphaFoldDB" id="A0A1S9PE16"/>
<dbReference type="InterPro" id="IPR005901">
    <property type="entry name" value="GLPGLI"/>
</dbReference>
<comment type="caution">
    <text evidence="3">The sequence shown here is derived from an EMBL/GenBank/DDBJ whole genome shotgun (WGS) entry which is preliminary data.</text>
</comment>
<dbReference type="STRING" id="1792845.BC343_28775"/>
<gene>
    <name evidence="3" type="ORF">BC343_28775</name>
</gene>
<evidence type="ECO:0000256" key="1">
    <source>
        <dbReference type="SAM" id="MobiDB-lite"/>
    </source>
</evidence>
<keyword evidence="2" id="KW-0732">Signal</keyword>
<protein>
    <recommendedName>
        <fullName evidence="5">GLPGLI family protein</fullName>
    </recommendedName>
</protein>
<reference evidence="3 4" key="1">
    <citation type="submission" date="2016-07" db="EMBL/GenBank/DDBJ databases">
        <title>Genomic analysis of zinc-resistant bacterium Mucilaginibacter pedocola TBZ30.</title>
        <authorList>
            <person name="Huang J."/>
            <person name="Tang J."/>
        </authorList>
    </citation>
    <scope>NUCLEOTIDE SEQUENCE [LARGE SCALE GENOMIC DNA]</scope>
    <source>
        <strain evidence="3 4">TBZ30</strain>
    </source>
</reference>
<accession>A0A1S9PE16</accession>
<feature type="chain" id="PRO_5012594274" description="GLPGLI family protein" evidence="2">
    <location>
        <begin position="20"/>
        <end position="326"/>
    </location>
</feature>
<name>A0A1S9PE16_9SPHI</name>
<dbReference type="NCBIfam" id="TIGR01200">
    <property type="entry name" value="GLPGLI"/>
    <property type="match status" value="1"/>
</dbReference>
<feature type="signal peptide" evidence="2">
    <location>
        <begin position="1"/>
        <end position="19"/>
    </location>
</feature>
<dbReference type="EMBL" id="MBTF01000015">
    <property type="protein sequence ID" value="OOQ59159.1"/>
    <property type="molecule type" value="Genomic_DNA"/>
</dbReference>
<dbReference type="RefSeq" id="WP_078348819.1">
    <property type="nucleotide sequence ID" value="NZ_MBTF01000015.1"/>
</dbReference>
<evidence type="ECO:0000256" key="2">
    <source>
        <dbReference type="SAM" id="SignalP"/>
    </source>
</evidence>
<proteinExistence type="predicted"/>
<dbReference type="Proteomes" id="UP000189739">
    <property type="component" value="Unassembled WGS sequence"/>
</dbReference>